<dbReference type="GO" id="GO:0071541">
    <property type="term" value="C:eukaryotic translation initiation factor 3 complex, eIF3m"/>
    <property type="evidence" value="ECO:0007669"/>
    <property type="project" value="TreeGrafter"/>
</dbReference>
<dbReference type="GO" id="GO:0001732">
    <property type="term" value="P:formation of cytoplasmic translation initiation complex"/>
    <property type="evidence" value="ECO:0007669"/>
    <property type="project" value="UniProtKB-UniRule"/>
</dbReference>
<evidence type="ECO:0000256" key="8">
    <source>
        <dbReference type="PROSITE-ProRule" id="PRU00221"/>
    </source>
</evidence>
<comment type="function">
    <text evidence="7">Component of the eukaryotic translation initiation factor 3 (eIF-3) complex, which is involved in protein synthesis of a specialized repertoire of mRNAs and, together with other initiation factors, stimulates binding of mRNA and methionyl-tRNAi to the 40S ribosome. The eIF-3 complex specifically targets and initiates translation of a subset of mRNAs involved in cell proliferation.</text>
</comment>
<dbReference type="GO" id="GO:0003723">
    <property type="term" value="F:RNA binding"/>
    <property type="evidence" value="ECO:0007669"/>
    <property type="project" value="TreeGrafter"/>
</dbReference>
<feature type="transmembrane region" description="Helical" evidence="9">
    <location>
        <begin position="225"/>
        <end position="248"/>
    </location>
</feature>
<keyword evidence="5 7" id="KW-0648">Protein biosynthesis</keyword>
<sequence>MWIFGLNSNLVASFLISELGFAIRQPRESRSGRANRRLIGKAREAAATMRPILMKGHERPLTFLRYNREGDLLFSCAKDHTPNVWFADNGERLGTYRGHNGAVWCCDVSRDSMRLITASADQTVKLWNVQNGTQLYSFNFDSPAKSVDFSVGDKLAVITTDPFMGLPSAIQVKQIARDSSDQISDSVLTIKGPVGRINRAVWGPLNKTIISAGEDTVIRVWDTEVGAFISVVYIYLGVTHVMVLYFSLGSLDVYCMCILQTGQLLKESDKETGHQKTITSLSKSADGSHFLTGSSDKSAKLWDMRTLTLIKTYVTERPVNACAISPLLDHVVIGGGQEAVHVTTTDRRAGKFEAKFFHKILQEEIGGVKGHFGPINALAFNPDGRSFSSGGEDGYVRLHHFDSDYFNIRM</sequence>
<dbReference type="PROSITE" id="PS00678">
    <property type="entry name" value="WD_REPEATS_1"/>
    <property type="match status" value="2"/>
</dbReference>
<gene>
    <name evidence="11" type="ORF">ZIOFF_059191</name>
</gene>
<evidence type="ECO:0000256" key="2">
    <source>
        <dbReference type="ARBA" id="ARBA00022540"/>
    </source>
</evidence>
<dbReference type="Pfam" id="PF24805">
    <property type="entry name" value="EIF3I"/>
    <property type="match status" value="2"/>
</dbReference>
<evidence type="ECO:0000256" key="9">
    <source>
        <dbReference type="SAM" id="Phobius"/>
    </source>
</evidence>
<evidence type="ECO:0000256" key="10">
    <source>
        <dbReference type="SAM" id="SignalP"/>
    </source>
</evidence>
<dbReference type="GO" id="GO:0016282">
    <property type="term" value="C:eukaryotic 43S preinitiation complex"/>
    <property type="evidence" value="ECO:0007669"/>
    <property type="project" value="UniProtKB-UniRule"/>
</dbReference>
<comment type="similarity">
    <text evidence="6">Belongs to the WD repeat STRAP family.</text>
</comment>
<feature type="repeat" description="WD" evidence="8">
    <location>
        <begin position="271"/>
        <end position="312"/>
    </location>
</feature>
<dbReference type="PANTHER" id="PTHR19877">
    <property type="entry name" value="EUKARYOTIC TRANSLATION INITIATION FACTOR 3 SUBUNIT I"/>
    <property type="match status" value="1"/>
</dbReference>
<dbReference type="InterPro" id="IPR015943">
    <property type="entry name" value="WD40/YVTN_repeat-like_dom_sf"/>
</dbReference>
<feature type="signal peptide" evidence="10">
    <location>
        <begin position="1"/>
        <end position="22"/>
    </location>
</feature>
<feature type="repeat" description="WD" evidence="8">
    <location>
        <begin position="54"/>
        <end position="95"/>
    </location>
</feature>
<dbReference type="InterPro" id="IPR001680">
    <property type="entry name" value="WD40_rpt"/>
</dbReference>
<evidence type="ECO:0000256" key="4">
    <source>
        <dbReference type="ARBA" id="ARBA00022737"/>
    </source>
</evidence>
<dbReference type="SMART" id="SM00320">
    <property type="entry name" value="WD40"/>
    <property type="match status" value="6"/>
</dbReference>
<feature type="repeat" description="WD" evidence="8">
    <location>
        <begin position="368"/>
        <end position="398"/>
    </location>
</feature>
<dbReference type="AlphaFoldDB" id="A0A8J5FHP7"/>
<feature type="chain" id="PRO_5035146390" description="Eukaryotic translation initiation factor 3 subunit I" evidence="10">
    <location>
        <begin position="23"/>
        <end position="410"/>
    </location>
</feature>
<keyword evidence="3 8" id="KW-0853">WD repeat</keyword>
<dbReference type="SUPFAM" id="SSF50978">
    <property type="entry name" value="WD40 repeat-like"/>
    <property type="match status" value="1"/>
</dbReference>
<keyword evidence="12" id="KW-1185">Reference proteome</keyword>
<keyword evidence="9" id="KW-0812">Transmembrane</keyword>
<dbReference type="PROSITE" id="PS50294">
    <property type="entry name" value="WD_REPEATS_REGION"/>
    <property type="match status" value="3"/>
</dbReference>
<comment type="caution">
    <text evidence="11">The sequence shown here is derived from an EMBL/GenBank/DDBJ whole genome shotgun (WGS) entry which is preliminary data.</text>
</comment>
<feature type="repeat" description="WD" evidence="8">
    <location>
        <begin position="96"/>
        <end position="137"/>
    </location>
</feature>
<dbReference type="InterPro" id="IPR036322">
    <property type="entry name" value="WD40_repeat_dom_sf"/>
</dbReference>
<dbReference type="InterPro" id="IPR027525">
    <property type="entry name" value="eIF3i"/>
</dbReference>
<dbReference type="PRINTS" id="PR00320">
    <property type="entry name" value="GPROTEINBRPT"/>
</dbReference>
<evidence type="ECO:0000256" key="7">
    <source>
        <dbReference type="HAMAP-Rule" id="MF_03008"/>
    </source>
</evidence>
<dbReference type="CDD" id="cd00200">
    <property type="entry name" value="WD40"/>
    <property type="match status" value="1"/>
</dbReference>
<keyword evidence="2 7" id="KW-0396">Initiation factor</keyword>
<evidence type="ECO:0000256" key="1">
    <source>
        <dbReference type="ARBA" id="ARBA00022490"/>
    </source>
</evidence>
<evidence type="ECO:0000256" key="3">
    <source>
        <dbReference type="ARBA" id="ARBA00022574"/>
    </source>
</evidence>
<dbReference type="PROSITE" id="PS50082">
    <property type="entry name" value="WD_REPEATS_2"/>
    <property type="match status" value="5"/>
</dbReference>
<dbReference type="Proteomes" id="UP000734854">
    <property type="component" value="Unassembled WGS sequence"/>
</dbReference>
<dbReference type="GO" id="GO:0003743">
    <property type="term" value="F:translation initiation factor activity"/>
    <property type="evidence" value="ECO:0007669"/>
    <property type="project" value="UniProtKB-UniRule"/>
</dbReference>
<keyword evidence="1 7" id="KW-0963">Cytoplasm</keyword>
<comment type="similarity">
    <text evidence="7">Belongs to the eIF-3 subunit I family.</text>
</comment>
<dbReference type="PANTHER" id="PTHR19877:SF1">
    <property type="entry name" value="EUKARYOTIC TRANSLATION INITIATION FACTOR 3 SUBUNIT I"/>
    <property type="match status" value="1"/>
</dbReference>
<dbReference type="GO" id="GO:0033290">
    <property type="term" value="C:eukaryotic 48S preinitiation complex"/>
    <property type="evidence" value="ECO:0007669"/>
    <property type="project" value="UniProtKB-UniRule"/>
</dbReference>
<keyword evidence="10" id="KW-0732">Signal</keyword>
<evidence type="ECO:0000313" key="11">
    <source>
        <dbReference type="EMBL" id="KAG6482559.1"/>
    </source>
</evidence>
<keyword evidence="9" id="KW-1133">Transmembrane helix</keyword>
<accession>A0A8J5FHP7</accession>
<dbReference type="InterPro" id="IPR020472">
    <property type="entry name" value="WD40_PAC1"/>
</dbReference>
<dbReference type="HAMAP" id="MF_03008">
    <property type="entry name" value="eIF3i"/>
    <property type="match status" value="1"/>
</dbReference>
<dbReference type="InterPro" id="IPR019775">
    <property type="entry name" value="WD40_repeat_CS"/>
</dbReference>
<name>A0A8J5FHP7_ZINOF</name>
<proteinExistence type="inferred from homology"/>
<evidence type="ECO:0000256" key="5">
    <source>
        <dbReference type="ARBA" id="ARBA00022917"/>
    </source>
</evidence>
<dbReference type="EMBL" id="JACMSC010000016">
    <property type="protein sequence ID" value="KAG6482559.1"/>
    <property type="molecule type" value="Genomic_DNA"/>
</dbReference>
<organism evidence="11 12">
    <name type="scientific">Zingiber officinale</name>
    <name type="common">Ginger</name>
    <name type="synonym">Amomum zingiber</name>
    <dbReference type="NCBI Taxonomy" id="94328"/>
    <lineage>
        <taxon>Eukaryota</taxon>
        <taxon>Viridiplantae</taxon>
        <taxon>Streptophyta</taxon>
        <taxon>Embryophyta</taxon>
        <taxon>Tracheophyta</taxon>
        <taxon>Spermatophyta</taxon>
        <taxon>Magnoliopsida</taxon>
        <taxon>Liliopsida</taxon>
        <taxon>Zingiberales</taxon>
        <taxon>Zingiberaceae</taxon>
        <taxon>Zingiber</taxon>
    </lineage>
</organism>
<comment type="subcellular location">
    <subcellularLocation>
        <location evidence="7">Cytoplasm</location>
    </subcellularLocation>
</comment>
<reference evidence="11 12" key="1">
    <citation type="submission" date="2020-08" db="EMBL/GenBank/DDBJ databases">
        <title>Plant Genome Project.</title>
        <authorList>
            <person name="Zhang R.-G."/>
        </authorList>
    </citation>
    <scope>NUCLEOTIDE SEQUENCE [LARGE SCALE GENOMIC DNA]</scope>
    <source>
        <tissue evidence="11">Rhizome</tissue>
    </source>
</reference>
<dbReference type="Gene3D" id="2.130.10.10">
    <property type="entry name" value="YVTN repeat-like/Quinoprotein amine dehydrogenase"/>
    <property type="match status" value="2"/>
</dbReference>
<keyword evidence="9" id="KW-0472">Membrane</keyword>
<feature type="repeat" description="WD" evidence="8">
    <location>
        <begin position="190"/>
        <end position="231"/>
    </location>
</feature>
<keyword evidence="4" id="KW-0677">Repeat</keyword>
<comment type="subunit">
    <text evidence="7">Component of the eukaryotic translation initiation factor 3 (eIF-3) complex.</text>
</comment>
<evidence type="ECO:0000313" key="12">
    <source>
        <dbReference type="Proteomes" id="UP000734854"/>
    </source>
</evidence>
<protein>
    <recommendedName>
        <fullName evidence="7">Eukaryotic translation initiation factor 3 subunit I</fullName>
        <shortName evidence="7">eIF3i</shortName>
    </recommendedName>
</protein>
<evidence type="ECO:0000256" key="6">
    <source>
        <dbReference type="ARBA" id="ARBA00038394"/>
    </source>
</evidence>